<dbReference type="PROSITE" id="PS51186">
    <property type="entry name" value="GNAT"/>
    <property type="match status" value="1"/>
</dbReference>
<name>A0A3E2VSR5_CLOIN</name>
<evidence type="ECO:0000256" key="1">
    <source>
        <dbReference type="ARBA" id="ARBA00022679"/>
    </source>
</evidence>
<dbReference type="AlphaFoldDB" id="A0A3E2VSR5"/>
<dbReference type="InterPro" id="IPR016181">
    <property type="entry name" value="Acyl_CoA_acyltransferase"/>
</dbReference>
<proteinExistence type="inferred from homology"/>
<dbReference type="InterPro" id="IPR000182">
    <property type="entry name" value="GNAT_dom"/>
</dbReference>
<feature type="domain" description="N-acetyltransferase" evidence="4">
    <location>
        <begin position="13"/>
        <end position="178"/>
    </location>
</feature>
<dbReference type="GO" id="GO:0016747">
    <property type="term" value="F:acyltransferase activity, transferring groups other than amino-acyl groups"/>
    <property type="evidence" value="ECO:0007669"/>
    <property type="project" value="InterPro"/>
</dbReference>
<protein>
    <submittedName>
        <fullName evidence="5">N-acetyltransferase</fullName>
    </submittedName>
</protein>
<keyword evidence="1 5" id="KW-0808">Transferase</keyword>
<dbReference type="Pfam" id="PF13302">
    <property type="entry name" value="Acetyltransf_3"/>
    <property type="match status" value="1"/>
</dbReference>
<dbReference type="EMBL" id="QVEV01000026">
    <property type="protein sequence ID" value="RGC13906.1"/>
    <property type="molecule type" value="Genomic_DNA"/>
</dbReference>
<reference evidence="5 6" key="1">
    <citation type="submission" date="2018-08" db="EMBL/GenBank/DDBJ databases">
        <title>A genome reference for cultivated species of the human gut microbiota.</title>
        <authorList>
            <person name="Zou Y."/>
            <person name="Xue W."/>
            <person name="Luo G."/>
        </authorList>
    </citation>
    <scope>NUCLEOTIDE SEQUENCE [LARGE SCALE GENOMIC DNA]</scope>
    <source>
        <strain evidence="5 6">OF01-2LB</strain>
    </source>
</reference>
<evidence type="ECO:0000256" key="3">
    <source>
        <dbReference type="ARBA" id="ARBA00038502"/>
    </source>
</evidence>
<comment type="similarity">
    <text evidence="3">Belongs to the acetyltransferase family. RimJ subfamily.</text>
</comment>
<keyword evidence="2" id="KW-0012">Acyltransferase</keyword>
<sequence length="183" mass="20895">MRLDMPCVETARLLLRPMEEEDVCDMFAYYSDPLVMRYLSIQPHTDIEETLNSIRGYFLTAEKRGVPQAWVMVHKQDDKVIGNLDIHTVDGDIGEIGYLLHADYWNRGLMREAVAALVKTGFAHVGLRRLEAYVAVEHLASAAVLRHCGFVQEGILRKLALLQDGRYHDMILMSILKEDIPLK</sequence>
<dbReference type="RefSeq" id="WP_117443963.1">
    <property type="nucleotide sequence ID" value="NZ_JAJFEN010000006.1"/>
</dbReference>
<accession>A0A3E2VSR5</accession>
<dbReference type="Proteomes" id="UP000260025">
    <property type="component" value="Unassembled WGS sequence"/>
</dbReference>
<gene>
    <name evidence="5" type="ORF">DXA38_15545</name>
</gene>
<dbReference type="SUPFAM" id="SSF55729">
    <property type="entry name" value="Acyl-CoA N-acyltransferases (Nat)"/>
    <property type="match status" value="1"/>
</dbReference>
<comment type="caution">
    <text evidence="5">The sequence shown here is derived from an EMBL/GenBank/DDBJ whole genome shotgun (WGS) entry which is preliminary data.</text>
</comment>
<evidence type="ECO:0000259" key="4">
    <source>
        <dbReference type="PROSITE" id="PS51186"/>
    </source>
</evidence>
<organism evidence="5 6">
    <name type="scientific">Clostridium innocuum</name>
    <dbReference type="NCBI Taxonomy" id="1522"/>
    <lineage>
        <taxon>Bacteria</taxon>
        <taxon>Bacillati</taxon>
        <taxon>Bacillota</taxon>
        <taxon>Clostridia</taxon>
        <taxon>Eubacteriales</taxon>
        <taxon>Clostridiaceae</taxon>
        <taxon>Clostridium</taxon>
    </lineage>
</organism>
<dbReference type="InterPro" id="IPR051531">
    <property type="entry name" value="N-acetyltransferase"/>
</dbReference>
<dbReference type="OrthoDB" id="9785602at2"/>
<evidence type="ECO:0000256" key="2">
    <source>
        <dbReference type="ARBA" id="ARBA00023315"/>
    </source>
</evidence>
<dbReference type="PANTHER" id="PTHR43792">
    <property type="entry name" value="GNAT FAMILY, PUTATIVE (AFU_ORTHOLOGUE AFUA_3G00765)-RELATED-RELATED"/>
    <property type="match status" value="1"/>
</dbReference>
<evidence type="ECO:0000313" key="6">
    <source>
        <dbReference type="Proteomes" id="UP000260025"/>
    </source>
</evidence>
<dbReference type="PANTHER" id="PTHR43792:SF8">
    <property type="entry name" value="[RIBOSOMAL PROTEIN US5]-ALANINE N-ACETYLTRANSFERASE"/>
    <property type="match status" value="1"/>
</dbReference>
<dbReference type="Gene3D" id="3.40.630.30">
    <property type="match status" value="1"/>
</dbReference>
<evidence type="ECO:0000313" key="5">
    <source>
        <dbReference type="EMBL" id="RGC13906.1"/>
    </source>
</evidence>